<keyword evidence="3" id="KW-1185">Reference proteome</keyword>
<dbReference type="Gene3D" id="2.60.40.10">
    <property type="entry name" value="Immunoglobulins"/>
    <property type="match status" value="1"/>
</dbReference>
<dbReference type="Gene3D" id="2.130.10.10">
    <property type="entry name" value="YVTN repeat-like/Quinoprotein amine dehydrogenase"/>
    <property type="match status" value="1"/>
</dbReference>
<dbReference type="InterPro" id="IPR013783">
    <property type="entry name" value="Ig-like_fold"/>
</dbReference>
<dbReference type="SUPFAM" id="SSF63829">
    <property type="entry name" value="Calcium-dependent phosphotriesterase"/>
    <property type="match status" value="1"/>
</dbReference>
<evidence type="ECO:0000313" key="3">
    <source>
        <dbReference type="Proteomes" id="UP000319848"/>
    </source>
</evidence>
<comment type="caution">
    <text evidence="2">The sequence shown here is derived from an EMBL/GenBank/DDBJ whole genome shotgun (WGS) entry which is preliminary data.</text>
</comment>
<evidence type="ECO:0000313" key="2">
    <source>
        <dbReference type="EMBL" id="TWI13161.1"/>
    </source>
</evidence>
<gene>
    <name evidence="2" type="ORF">IP98_01143</name>
</gene>
<dbReference type="AlphaFoldDB" id="V6SC04"/>
<reference evidence="2 3" key="1">
    <citation type="journal article" date="2015" name="Stand. Genomic Sci.">
        <title>Genomic Encyclopedia of Bacterial and Archaeal Type Strains, Phase III: the genomes of soil and plant-associated and newly described type strains.</title>
        <authorList>
            <person name="Whitman W.B."/>
            <person name="Woyke T."/>
            <person name="Klenk H.P."/>
            <person name="Zhou Y."/>
            <person name="Lilburn T.G."/>
            <person name="Beck B.J."/>
            <person name="De Vos P."/>
            <person name="Vandamme P."/>
            <person name="Eisen J.A."/>
            <person name="Garrity G."/>
            <person name="Hugenholtz P."/>
            <person name="Kyrpides N.C."/>
        </authorList>
    </citation>
    <scope>NUCLEOTIDE SEQUENCE [LARGE SCALE GENOMIC DNA]</scope>
    <source>
        <strain evidence="2 3">CGMCC 1.7270</strain>
    </source>
</reference>
<proteinExistence type="predicted"/>
<dbReference type="STRING" id="1341154.FCR2A7T_04070"/>
<name>V6SC04_9FLAO</name>
<evidence type="ECO:0000256" key="1">
    <source>
        <dbReference type="SAM" id="SignalP"/>
    </source>
</evidence>
<organism evidence="2 3">
    <name type="scientific">Flavobacterium cauense R2A-7</name>
    <dbReference type="NCBI Taxonomy" id="1341154"/>
    <lineage>
        <taxon>Bacteria</taxon>
        <taxon>Pseudomonadati</taxon>
        <taxon>Bacteroidota</taxon>
        <taxon>Flavobacteriia</taxon>
        <taxon>Flavobacteriales</taxon>
        <taxon>Flavobacteriaceae</taxon>
        <taxon>Flavobacterium</taxon>
    </lineage>
</organism>
<dbReference type="EMBL" id="VLKQ01000004">
    <property type="protein sequence ID" value="TWI13161.1"/>
    <property type="molecule type" value="Genomic_DNA"/>
</dbReference>
<feature type="signal peptide" evidence="1">
    <location>
        <begin position="1"/>
        <end position="24"/>
    </location>
</feature>
<protein>
    <submittedName>
        <fullName evidence="2">Uncharacterized protein</fullName>
    </submittedName>
</protein>
<accession>V6SC04</accession>
<dbReference type="InterPro" id="IPR015943">
    <property type="entry name" value="WD40/YVTN_repeat-like_dom_sf"/>
</dbReference>
<dbReference type="PROSITE" id="PS51257">
    <property type="entry name" value="PROKAR_LIPOPROTEIN"/>
    <property type="match status" value="1"/>
</dbReference>
<feature type="chain" id="PRO_5030178868" evidence="1">
    <location>
        <begin position="25"/>
        <end position="476"/>
    </location>
</feature>
<sequence length="476" mass="53200">MMKKNKINKLICFCALVFTLFFLGCSTDGDNDNTQGNNNPNNEVTAVMSISKNDLSFGYLENTHSFLIRNLSDTPFDWNWTETSSSSVISASPNSGTLAAGASIEVTLTLDRSNMVTQIYNLSARISNNKGQSLSQLIEIENYTENKWFIGGNVIDAEYDRVNDVMIVVSENPNQIRKFNLATNVEESLSLNNIPKCISISQDGNYAAVGHNGNVSYINLTSMTIENSYAVSADVYDIVLAPNNWVYITSSISYQKMICVNLSNGQETFSQYNHIGYVPSYPNSAKVKLHPSGNYIYATPNGIVPSDIDKYSITNGTAQFLYDSQYHGDYKFGNKFWLSENGSRIFTNSKNIFSSSSIQNNDLIYLSSIQGLEGDNSKVIDIMDINTNSNRICALFVYDPDQNVYIPSNKVRVYNAQFLYLREVEIPKHMTTNVNGGVDFHESRGYFGFFNSSGTKFFVLVKYLPNQWAIATINVT</sequence>
<dbReference type="Proteomes" id="UP000319848">
    <property type="component" value="Unassembled WGS sequence"/>
</dbReference>
<keyword evidence="1" id="KW-0732">Signal</keyword>